<dbReference type="InterPro" id="IPR018247">
    <property type="entry name" value="EF_Hand_1_Ca_BS"/>
</dbReference>
<gene>
    <name evidence="5" type="primary">Calm_1</name>
    <name evidence="5" type="ORF">G6Z77_0001273</name>
</gene>
<feature type="domain" description="EF-hand" evidence="4">
    <location>
        <begin position="167"/>
        <end position="202"/>
    </location>
</feature>
<dbReference type="InterPro" id="IPR050230">
    <property type="entry name" value="CALM/Myosin/TropC-like"/>
</dbReference>
<feature type="domain" description="EF-hand" evidence="4">
    <location>
        <begin position="131"/>
        <end position="166"/>
    </location>
</feature>
<feature type="compositionally biased region" description="Basic and acidic residues" evidence="3">
    <location>
        <begin position="1"/>
        <end position="20"/>
    </location>
</feature>
<feature type="domain" description="EF-hand" evidence="4">
    <location>
        <begin position="58"/>
        <end position="93"/>
    </location>
</feature>
<evidence type="ECO:0000313" key="5">
    <source>
        <dbReference type="EMBL" id="KAG5326544.1"/>
    </source>
</evidence>
<feature type="region of interest" description="Disordered" evidence="3">
    <location>
        <begin position="1"/>
        <end position="34"/>
    </location>
</feature>
<dbReference type="SUPFAM" id="SSF47473">
    <property type="entry name" value="EF-hand"/>
    <property type="match status" value="1"/>
</dbReference>
<keyword evidence="1" id="KW-0677">Repeat</keyword>
<proteinExistence type="predicted"/>
<dbReference type="PROSITE" id="PS00018">
    <property type="entry name" value="EF_HAND_1"/>
    <property type="match status" value="3"/>
</dbReference>
<reference evidence="5 6" key="1">
    <citation type="submission" date="2020-02" db="EMBL/GenBank/DDBJ databases">
        <title>Relaxed selection underlies rapid genomic changes in the transitions from sociality to social parasitism in ants.</title>
        <authorList>
            <person name="Bi X."/>
        </authorList>
    </citation>
    <scope>NUCLEOTIDE SEQUENCE [LARGE SCALE GENOMIC DNA]</scope>
    <source>
        <strain evidence="5">BGI-DK2014b</strain>
        <tissue evidence="5">Whole body</tissue>
    </source>
</reference>
<comment type="caution">
    <text evidence="5">The sequence shown here is derived from an EMBL/GenBank/DDBJ whole genome shotgun (WGS) entry which is preliminary data.</text>
</comment>
<evidence type="ECO:0000259" key="4">
    <source>
        <dbReference type="PROSITE" id="PS50222"/>
    </source>
</evidence>
<dbReference type="Gene3D" id="1.10.238.10">
    <property type="entry name" value="EF-hand"/>
    <property type="match status" value="2"/>
</dbReference>
<feature type="domain" description="EF-hand" evidence="4">
    <location>
        <begin position="94"/>
        <end position="129"/>
    </location>
</feature>
<dbReference type="AlphaFoldDB" id="A0A836ENC0"/>
<protein>
    <submittedName>
        <fullName evidence="5">CALM protein</fullName>
    </submittedName>
</protein>
<accession>A0A836ENC0</accession>
<feature type="non-terminal residue" evidence="5">
    <location>
        <position position="203"/>
    </location>
</feature>
<evidence type="ECO:0000256" key="1">
    <source>
        <dbReference type="ARBA" id="ARBA00022737"/>
    </source>
</evidence>
<dbReference type="PROSITE" id="PS50222">
    <property type="entry name" value="EF_HAND_2"/>
    <property type="match status" value="4"/>
</dbReference>
<name>A0A836ENC0_9HYME</name>
<evidence type="ECO:0000313" key="6">
    <source>
        <dbReference type="Proteomes" id="UP000670152"/>
    </source>
</evidence>
<dbReference type="OrthoDB" id="26525at2759"/>
<dbReference type="Proteomes" id="UP000670152">
    <property type="component" value="Unassembled WGS sequence"/>
</dbReference>
<dbReference type="SMART" id="SM00054">
    <property type="entry name" value="EFh"/>
    <property type="match status" value="4"/>
</dbReference>
<dbReference type="GO" id="GO:0016460">
    <property type="term" value="C:myosin II complex"/>
    <property type="evidence" value="ECO:0007669"/>
    <property type="project" value="TreeGrafter"/>
</dbReference>
<dbReference type="GO" id="GO:0072686">
    <property type="term" value="C:mitotic spindle"/>
    <property type="evidence" value="ECO:0007669"/>
    <property type="project" value="UniProtKB-ARBA"/>
</dbReference>
<evidence type="ECO:0000256" key="2">
    <source>
        <dbReference type="ARBA" id="ARBA00022837"/>
    </source>
</evidence>
<dbReference type="CDD" id="cd00051">
    <property type="entry name" value="EFh"/>
    <property type="match status" value="2"/>
</dbReference>
<feature type="compositionally biased region" description="Acidic residues" evidence="3">
    <location>
        <begin position="21"/>
        <end position="32"/>
    </location>
</feature>
<keyword evidence="6" id="KW-1185">Reference proteome</keyword>
<dbReference type="EMBL" id="JAANIB010007316">
    <property type="protein sequence ID" value="KAG5326544.1"/>
    <property type="molecule type" value="Genomic_DNA"/>
</dbReference>
<dbReference type="InterPro" id="IPR002048">
    <property type="entry name" value="EF_hand_dom"/>
</dbReference>
<organism evidence="5 6">
    <name type="scientific">Acromyrmex heyeri</name>
    <dbReference type="NCBI Taxonomy" id="230685"/>
    <lineage>
        <taxon>Eukaryota</taxon>
        <taxon>Metazoa</taxon>
        <taxon>Ecdysozoa</taxon>
        <taxon>Arthropoda</taxon>
        <taxon>Hexapoda</taxon>
        <taxon>Insecta</taxon>
        <taxon>Pterygota</taxon>
        <taxon>Neoptera</taxon>
        <taxon>Endopterygota</taxon>
        <taxon>Hymenoptera</taxon>
        <taxon>Apocrita</taxon>
        <taxon>Aculeata</taxon>
        <taxon>Formicoidea</taxon>
        <taxon>Formicidae</taxon>
        <taxon>Myrmicinae</taxon>
        <taxon>Acromyrmex</taxon>
    </lineage>
</organism>
<dbReference type="PANTHER" id="PTHR23048">
    <property type="entry name" value="MYOSIN LIGHT CHAIN 1, 3"/>
    <property type="match status" value="1"/>
</dbReference>
<dbReference type="GO" id="GO:0005509">
    <property type="term" value="F:calcium ion binding"/>
    <property type="evidence" value="ECO:0007669"/>
    <property type="project" value="InterPro"/>
</dbReference>
<evidence type="ECO:0000256" key="3">
    <source>
        <dbReference type="SAM" id="MobiDB-lite"/>
    </source>
</evidence>
<keyword evidence="2" id="KW-0106">Calcium</keyword>
<feature type="non-terminal residue" evidence="5">
    <location>
        <position position="1"/>
    </location>
</feature>
<dbReference type="PANTHER" id="PTHR23048:SF0">
    <property type="entry name" value="CALMODULIN LIKE 3"/>
    <property type="match status" value="1"/>
</dbReference>
<dbReference type="FunFam" id="1.10.238.10:FF:000527">
    <property type="entry name" value="Calmodulin-3"/>
    <property type="match status" value="1"/>
</dbReference>
<sequence length="203" mass="22675">VGEEGKIGERQKECGERDAEDKGDDDYDDDDGTAGYDKFSRFIPACKILEKADQLTEEQIAEFKEAFSLFDKDGDGTITTKELGTVMRSLGQNPTEAELQDMINEVDADGNGTIDFPEFLTMMARKMKDTDSEEEIREAFRVFDKDGNGFISAAELRHVMTNLGEKLTDEEVDEMIREADIDGDGQVNYEGCIALLDLLISIK</sequence>
<dbReference type="InterPro" id="IPR011992">
    <property type="entry name" value="EF-hand-dom_pair"/>
</dbReference>
<dbReference type="Pfam" id="PF13499">
    <property type="entry name" value="EF-hand_7"/>
    <property type="match status" value="2"/>
</dbReference>